<evidence type="ECO:0000256" key="4">
    <source>
        <dbReference type="ARBA" id="ARBA00022741"/>
    </source>
</evidence>
<comment type="catalytic activity">
    <reaction evidence="8">
        <text>L-tyrosyl-[protein] + ATP = O-phospho-L-tyrosyl-[protein] + ADP + H(+)</text>
        <dbReference type="Rhea" id="RHEA:10596"/>
        <dbReference type="Rhea" id="RHEA-COMP:10136"/>
        <dbReference type="Rhea" id="RHEA-COMP:20101"/>
        <dbReference type="ChEBI" id="CHEBI:15378"/>
        <dbReference type="ChEBI" id="CHEBI:30616"/>
        <dbReference type="ChEBI" id="CHEBI:46858"/>
        <dbReference type="ChEBI" id="CHEBI:61978"/>
        <dbReference type="ChEBI" id="CHEBI:456216"/>
        <dbReference type="EC" id="2.7.10.2"/>
    </reaction>
</comment>
<dbReference type="AlphaFoldDB" id="A0A0D6Z8J2"/>
<evidence type="ECO:0000256" key="5">
    <source>
        <dbReference type="ARBA" id="ARBA00022777"/>
    </source>
</evidence>
<dbReference type="InterPro" id="IPR005702">
    <property type="entry name" value="Wzc-like_C"/>
</dbReference>
<dbReference type="GO" id="GO:0005886">
    <property type="term" value="C:plasma membrane"/>
    <property type="evidence" value="ECO:0007669"/>
    <property type="project" value="TreeGrafter"/>
</dbReference>
<evidence type="ECO:0000256" key="8">
    <source>
        <dbReference type="ARBA" id="ARBA00051245"/>
    </source>
</evidence>
<organism evidence="10 11">
    <name type="scientific">Mesobacillus subterraneus</name>
    <dbReference type="NCBI Taxonomy" id="285983"/>
    <lineage>
        <taxon>Bacteria</taxon>
        <taxon>Bacillati</taxon>
        <taxon>Bacillota</taxon>
        <taxon>Bacilli</taxon>
        <taxon>Bacillales</taxon>
        <taxon>Bacillaceae</taxon>
        <taxon>Mesobacillus</taxon>
    </lineage>
</organism>
<keyword evidence="11" id="KW-1185">Reference proteome</keyword>
<dbReference type="GO" id="GO:0005524">
    <property type="term" value="F:ATP binding"/>
    <property type="evidence" value="ECO:0007669"/>
    <property type="project" value="UniProtKB-KW"/>
</dbReference>
<comment type="caution">
    <text evidence="10">The sequence shown here is derived from an EMBL/GenBank/DDBJ whole genome shotgun (WGS) entry which is preliminary data.</text>
</comment>
<dbReference type="PATRIC" id="fig|285983.3.peg.1294"/>
<evidence type="ECO:0000259" key="9">
    <source>
        <dbReference type="Pfam" id="PF13614"/>
    </source>
</evidence>
<name>A0A0D6Z8J2_9BACI</name>
<dbReference type="GO" id="GO:0004715">
    <property type="term" value="F:non-membrane spanning protein tyrosine kinase activity"/>
    <property type="evidence" value="ECO:0007669"/>
    <property type="project" value="UniProtKB-EC"/>
</dbReference>
<dbReference type="Pfam" id="PF13614">
    <property type="entry name" value="AAA_31"/>
    <property type="match status" value="1"/>
</dbReference>
<keyword evidence="5 10" id="KW-0418">Kinase</keyword>
<dbReference type="OrthoDB" id="9794577at2"/>
<dbReference type="InterPro" id="IPR027417">
    <property type="entry name" value="P-loop_NTPase"/>
</dbReference>
<proteinExistence type="inferred from homology"/>
<dbReference type="NCBIfam" id="TIGR01007">
    <property type="entry name" value="eps_fam"/>
    <property type="match status" value="1"/>
</dbReference>
<gene>
    <name evidence="10" type="ORF">UB32_12605</name>
</gene>
<dbReference type="Gene3D" id="3.40.50.300">
    <property type="entry name" value="P-loop containing nucleotide triphosphate hydrolases"/>
    <property type="match status" value="1"/>
</dbReference>
<evidence type="ECO:0000256" key="2">
    <source>
        <dbReference type="ARBA" id="ARBA00011903"/>
    </source>
</evidence>
<keyword evidence="4" id="KW-0547">Nucleotide-binding</keyword>
<dbReference type="CDD" id="cd05387">
    <property type="entry name" value="BY-kinase"/>
    <property type="match status" value="1"/>
</dbReference>
<dbReference type="EC" id="2.7.10.2" evidence="2"/>
<dbReference type="EMBL" id="JXIQ01000098">
    <property type="protein sequence ID" value="KIY21685.1"/>
    <property type="molecule type" value="Genomic_DNA"/>
</dbReference>
<dbReference type="InterPro" id="IPR025669">
    <property type="entry name" value="AAA_dom"/>
</dbReference>
<evidence type="ECO:0000256" key="6">
    <source>
        <dbReference type="ARBA" id="ARBA00022840"/>
    </source>
</evidence>
<dbReference type="Proteomes" id="UP000032512">
    <property type="component" value="Unassembled WGS sequence"/>
</dbReference>
<keyword evidence="6" id="KW-0067">ATP-binding</keyword>
<evidence type="ECO:0000313" key="11">
    <source>
        <dbReference type="Proteomes" id="UP000032512"/>
    </source>
</evidence>
<dbReference type="InterPro" id="IPR050445">
    <property type="entry name" value="Bact_polysacc_biosynth/exp"/>
</dbReference>
<keyword evidence="7" id="KW-0829">Tyrosine-protein kinase</keyword>
<evidence type="ECO:0000313" key="10">
    <source>
        <dbReference type="EMBL" id="KIY21685.1"/>
    </source>
</evidence>
<evidence type="ECO:0000256" key="7">
    <source>
        <dbReference type="ARBA" id="ARBA00023137"/>
    </source>
</evidence>
<protein>
    <recommendedName>
        <fullName evidence="2">non-specific protein-tyrosine kinase</fullName>
        <ecNumber evidence="2">2.7.10.2</ecNumber>
    </recommendedName>
</protein>
<keyword evidence="3" id="KW-0808">Transferase</keyword>
<accession>A0A0D6Z8J2</accession>
<dbReference type="SUPFAM" id="SSF52540">
    <property type="entry name" value="P-loop containing nucleoside triphosphate hydrolases"/>
    <property type="match status" value="1"/>
</dbReference>
<dbReference type="PANTHER" id="PTHR32309:SF13">
    <property type="entry name" value="FERRIC ENTEROBACTIN TRANSPORT PROTEIN FEPE"/>
    <property type="match status" value="1"/>
</dbReference>
<evidence type="ECO:0000256" key="3">
    <source>
        <dbReference type="ARBA" id="ARBA00022679"/>
    </source>
</evidence>
<evidence type="ECO:0000256" key="1">
    <source>
        <dbReference type="ARBA" id="ARBA00007316"/>
    </source>
</evidence>
<comment type="similarity">
    <text evidence="1">Belongs to the CpsD/CapB family.</text>
</comment>
<reference evidence="10 11" key="1">
    <citation type="submission" date="2015-01" db="EMBL/GenBank/DDBJ databases">
        <title>Draft genome sequences of the supercritical CO2 tolerant bacteria Bacillus subterraneus MITOT1 and Bacillus cereus MIT0214.</title>
        <authorList>
            <person name="Peet K.C."/>
            <person name="Thompson J.R."/>
        </authorList>
    </citation>
    <scope>NUCLEOTIDE SEQUENCE [LARGE SCALE GENOMIC DNA]</scope>
    <source>
        <strain evidence="10 11">MITOT1</strain>
    </source>
</reference>
<dbReference type="PANTHER" id="PTHR32309">
    <property type="entry name" value="TYROSINE-PROTEIN KINASE"/>
    <property type="match status" value="1"/>
</dbReference>
<sequence>MSAPKRNLITFSNPESIISEQFRTLRTNIHFLTEGKKSIILITSPGSHEGKTTTTANLAVSMAQQKEKVLLVDANLREPAIHFIFKKENTVGLTEVLSGKIRLEEAIIPTDIGSLAILTSGQMASHPAELIGSDSLYKVLQQALEEYDFILVDSPPILDVTDTKLLAHKSDGVILVISQGKTEIEKAVEAKKALEFAKVNLFGVILYDM</sequence>
<feature type="domain" description="AAA" evidence="9">
    <location>
        <begin position="50"/>
        <end position="179"/>
    </location>
</feature>